<keyword evidence="2" id="KW-0808">Transferase</keyword>
<dbReference type="OrthoDB" id="9805913at2"/>
<dbReference type="KEGG" id="acip:CBP36_19885"/>
<dbReference type="Pfam" id="PF07804">
    <property type="entry name" value="HipA_C"/>
    <property type="match status" value="1"/>
</dbReference>
<evidence type="ECO:0000313" key="6">
    <source>
        <dbReference type="EMBL" id="ART61229.1"/>
    </source>
</evidence>
<keyword evidence="3" id="KW-0418">Kinase</keyword>
<evidence type="ECO:0000313" key="7">
    <source>
        <dbReference type="Proteomes" id="UP000194440"/>
    </source>
</evidence>
<dbReference type="PANTHER" id="PTHR37419">
    <property type="entry name" value="SERINE/THREONINE-PROTEIN KINASE TOXIN HIPA"/>
    <property type="match status" value="1"/>
</dbReference>
<protein>
    <recommendedName>
        <fullName evidence="5">HipA-like C-terminal domain-containing protein</fullName>
    </recommendedName>
</protein>
<organism evidence="6 7">
    <name type="scientific">Acidovorax carolinensis</name>
    <dbReference type="NCBI Taxonomy" id="553814"/>
    <lineage>
        <taxon>Bacteria</taxon>
        <taxon>Pseudomonadati</taxon>
        <taxon>Pseudomonadota</taxon>
        <taxon>Betaproteobacteria</taxon>
        <taxon>Burkholderiales</taxon>
        <taxon>Comamonadaceae</taxon>
        <taxon>Acidovorax</taxon>
    </lineage>
</organism>
<dbReference type="InterPro" id="IPR052028">
    <property type="entry name" value="HipA_Ser/Thr_kinase"/>
</dbReference>
<feature type="compositionally biased region" description="Basic residues" evidence="4">
    <location>
        <begin position="671"/>
        <end position="680"/>
    </location>
</feature>
<dbReference type="PANTHER" id="PTHR37419:SF1">
    <property type="entry name" value="SERINE_THREONINE-PROTEIN KINASE TOXIN HIPA"/>
    <property type="match status" value="1"/>
</dbReference>
<evidence type="ECO:0000256" key="2">
    <source>
        <dbReference type="ARBA" id="ARBA00022679"/>
    </source>
</evidence>
<evidence type="ECO:0000259" key="5">
    <source>
        <dbReference type="Pfam" id="PF07804"/>
    </source>
</evidence>
<evidence type="ECO:0000256" key="1">
    <source>
        <dbReference type="ARBA" id="ARBA00010164"/>
    </source>
</evidence>
<geneLocation type="plasmid" evidence="6 7">
    <name>pACP4.1</name>
</geneLocation>
<dbReference type="KEGG" id="acis:CBP35_19855"/>
<sequence>MASHIDLNPSDIYFAGLNITINQAIYAERNGLVHRVAPGVFIDAKIHPHDRHNLLLENSARIAAKVFPHGVLTGPSAYHRRAVEGYISIATVRGGREIDVGGAFKIVAHRGDLDLGMNKEVEFVTIKDSLGEYAVKRMADELLIIKNFLKVKGRPPQTYLNNTDLTRIVERCMRSLGGREPFMRRIKVLADLHGMSAYEKRINSFIDNAFTYEQVHQALLAYGVFWHESKVGVLSHDGHIWSFDYEPNVHLMLSVRESRGKGAPPAFLASLLPESGINKWEPSGENLQDFQRGHRYISNITVFNEKEFETKRVINDVLDGEIKDFRNSFLEFTGRADDGFLRCFNEDESLDNLRRDPDNPRMSGMQIKIPGFLDRNGNLQSARNRSFTHIIKIVGSDPNYSSMCSMEWFSLTIAKASGVITEEFAIADLGGYGPSLIAERFDVRRDLNDKRMILTEDFWSVAGMTDPRQKYSGELMEVADSLLRVSTNKEADGRHLLSQAIFSWLTFNGDMHLKNLLLVKEASNPMRGFEKIYLSPTYDIMCTQVYPDDAKSSAIALGGSRNHTLMGFRALGMKFGIKPAEVDEMIEHLAVSIPLWASRIASKLPETILAHEQSEKHIRQACSLFDVRCMMMIAEIDAAKKSKPRASRKAAKDEGFFLSEAPAARPGQQAAKRRKGSAAP</sequence>
<dbReference type="GO" id="GO:0005829">
    <property type="term" value="C:cytosol"/>
    <property type="evidence" value="ECO:0007669"/>
    <property type="project" value="TreeGrafter"/>
</dbReference>
<dbReference type="EMBL" id="CP021367">
    <property type="protein sequence ID" value="ART61229.1"/>
    <property type="molecule type" value="Genomic_DNA"/>
</dbReference>
<evidence type="ECO:0000256" key="3">
    <source>
        <dbReference type="ARBA" id="ARBA00022777"/>
    </source>
</evidence>
<reference evidence="6" key="1">
    <citation type="submission" date="2017-05" db="EMBL/GenBank/DDBJ databases">
        <title>Polyphasic characterization of four soil-derived phenanthrene-degrading Acidovorax strains and proposal of Acidovorax phenanthrenivorans sp. nov.</title>
        <authorList>
            <person name="Singleton D."/>
            <person name="Lee J."/>
            <person name="Dickey A.N."/>
            <person name="Stroud A."/>
            <person name="Scholl E.H."/>
            <person name="Wright F.A."/>
            <person name="Aitken M.D."/>
        </authorList>
    </citation>
    <scope>NUCLEOTIDE SEQUENCE</scope>
    <source>
        <strain evidence="6">P4</strain>
        <plasmid evidence="6">pACP4.1</plasmid>
    </source>
</reference>
<feature type="domain" description="HipA-like C-terminal" evidence="5">
    <location>
        <begin position="362"/>
        <end position="592"/>
    </location>
</feature>
<dbReference type="AlphaFoldDB" id="A0A240UJM8"/>
<dbReference type="RefSeq" id="WP_086929000.1">
    <property type="nucleotide sequence ID" value="NZ_CP021363.1"/>
</dbReference>
<dbReference type="GO" id="GO:0004674">
    <property type="term" value="F:protein serine/threonine kinase activity"/>
    <property type="evidence" value="ECO:0007669"/>
    <property type="project" value="TreeGrafter"/>
</dbReference>
<feature type="region of interest" description="Disordered" evidence="4">
    <location>
        <begin position="657"/>
        <end position="680"/>
    </location>
</feature>
<evidence type="ECO:0000256" key="4">
    <source>
        <dbReference type="SAM" id="MobiDB-lite"/>
    </source>
</evidence>
<name>A0A240UJM8_9BURK</name>
<comment type="similarity">
    <text evidence="1">Belongs to the HipA Ser/Thr kinase family.</text>
</comment>
<gene>
    <name evidence="6" type="ORF">CBP36_19885</name>
</gene>
<keyword evidence="7" id="KW-1185">Reference proteome</keyword>
<accession>A0A240UJM8</accession>
<keyword evidence="6" id="KW-0614">Plasmid</keyword>
<proteinExistence type="inferred from homology"/>
<dbReference type="InterPro" id="IPR012893">
    <property type="entry name" value="HipA-like_C"/>
</dbReference>
<dbReference type="Proteomes" id="UP000194440">
    <property type="component" value="Plasmid pACP4.1"/>
</dbReference>